<evidence type="ECO:0000259" key="2">
    <source>
        <dbReference type="PROSITE" id="PS50006"/>
    </source>
</evidence>
<dbReference type="SUPFAM" id="SSF49879">
    <property type="entry name" value="SMAD/FHA domain"/>
    <property type="match status" value="1"/>
</dbReference>
<dbReference type="Gene3D" id="2.60.200.20">
    <property type="match status" value="1"/>
</dbReference>
<feature type="domain" description="FHA" evidence="2">
    <location>
        <begin position="28"/>
        <end position="74"/>
    </location>
</feature>
<evidence type="ECO:0000313" key="3">
    <source>
        <dbReference type="EMBL" id="MBM0106714.1"/>
    </source>
</evidence>
<dbReference type="Pfam" id="PF20232">
    <property type="entry name" value="T6SS_FHA_C"/>
    <property type="match status" value="1"/>
</dbReference>
<dbReference type="InterPro" id="IPR008984">
    <property type="entry name" value="SMAD_FHA_dom_sf"/>
</dbReference>
<dbReference type="InterPro" id="IPR017735">
    <property type="entry name" value="T6SS_FHA"/>
</dbReference>
<feature type="compositionally biased region" description="Pro residues" evidence="1">
    <location>
        <begin position="136"/>
        <end position="153"/>
    </location>
</feature>
<dbReference type="InterPro" id="IPR000253">
    <property type="entry name" value="FHA_dom"/>
</dbReference>
<dbReference type="RefSeq" id="WP_203168829.1">
    <property type="nucleotide sequence ID" value="NZ_JAEVLS010000004.1"/>
</dbReference>
<dbReference type="Proteomes" id="UP000661077">
    <property type="component" value="Unassembled WGS sequence"/>
</dbReference>
<reference evidence="3 4" key="1">
    <citation type="journal article" date="2021" name="Int. J. Syst. Evol. Microbiol.">
        <title>Steroidobacter gossypii sp. nov., isolated from soil of cotton cropping field.</title>
        <authorList>
            <person name="Huang R."/>
            <person name="Yang S."/>
            <person name="Zhen C."/>
            <person name="Liu W."/>
        </authorList>
    </citation>
    <scope>NUCLEOTIDE SEQUENCE [LARGE SCALE GENOMIC DNA]</scope>
    <source>
        <strain evidence="3 4">S1-65</strain>
    </source>
</reference>
<proteinExistence type="predicted"/>
<dbReference type="PROSITE" id="PS50006">
    <property type="entry name" value="FHA_DOMAIN"/>
    <property type="match status" value="1"/>
</dbReference>
<dbReference type="Pfam" id="PF00498">
    <property type="entry name" value="FHA"/>
    <property type="match status" value="1"/>
</dbReference>
<comment type="caution">
    <text evidence="3">The sequence shown here is derived from an EMBL/GenBank/DDBJ whole genome shotgun (WGS) entry which is preliminary data.</text>
</comment>
<organism evidence="3 4">
    <name type="scientific">Steroidobacter gossypii</name>
    <dbReference type="NCBI Taxonomy" id="2805490"/>
    <lineage>
        <taxon>Bacteria</taxon>
        <taxon>Pseudomonadati</taxon>
        <taxon>Pseudomonadota</taxon>
        <taxon>Gammaproteobacteria</taxon>
        <taxon>Steroidobacterales</taxon>
        <taxon>Steroidobacteraceae</taxon>
        <taxon>Steroidobacter</taxon>
    </lineage>
</organism>
<dbReference type="EMBL" id="JAEVLS010000004">
    <property type="protein sequence ID" value="MBM0106714.1"/>
    <property type="molecule type" value="Genomic_DNA"/>
</dbReference>
<feature type="region of interest" description="Disordered" evidence="1">
    <location>
        <begin position="130"/>
        <end position="204"/>
    </location>
</feature>
<dbReference type="NCBIfam" id="TIGR03354">
    <property type="entry name" value="VI_FHA"/>
    <property type="match status" value="1"/>
</dbReference>
<evidence type="ECO:0000256" key="1">
    <source>
        <dbReference type="SAM" id="MobiDB-lite"/>
    </source>
</evidence>
<dbReference type="CDD" id="cd00060">
    <property type="entry name" value="FHA"/>
    <property type="match status" value="1"/>
</dbReference>
<accession>A0ABS1X0G6</accession>
<dbReference type="SMART" id="SM00240">
    <property type="entry name" value="FHA"/>
    <property type="match status" value="1"/>
</dbReference>
<sequence>MLLALSIISSQAAALGATAYKVFDERGGTIGRVAGNDWVLPDPDSFVSSRHANVRFASGAFYLEDTSSNGTFLNAPDKAVSRAAPVRLNDGDRLYIGDFEIIVQLIDTTPATPPGVGLGTVDPLAALGAGRSEIPVSPPPPPPMAAPSPPAAPAIPAAGLIPDDWEPTSFNRGPVGHTPPPSAPPPAQAPAAAPTPPPTPQPAVAAGAADLLTSLGLDPARVDPAIQQQLGTVLRIAVQGLMDVLKSRAEVKNTFRLPLTIIKPVENNPLKFSMNAEDALFNLFVKRNPGYLGPVEAFEEGFQDAAFHQAAVLAGVRAAFNAMLAKFHPTHLEEVYERKLKRTALLGLGGRGKFWELYRERFEEIDRDREAHFQMLFGEEFARAYNDHLQKLAADARLRRR</sequence>
<dbReference type="InterPro" id="IPR046883">
    <property type="entry name" value="T6SS_FHA_C"/>
</dbReference>
<gene>
    <name evidence="3" type="primary">tagH</name>
    <name evidence="3" type="ORF">JM946_18435</name>
</gene>
<evidence type="ECO:0000313" key="4">
    <source>
        <dbReference type="Proteomes" id="UP000661077"/>
    </source>
</evidence>
<feature type="compositionally biased region" description="Pro residues" evidence="1">
    <location>
        <begin position="177"/>
        <end position="201"/>
    </location>
</feature>
<keyword evidence="4" id="KW-1185">Reference proteome</keyword>
<protein>
    <submittedName>
        <fullName evidence="3">Type VI secretion system-associated FHA domain protein TagH</fullName>
    </submittedName>
</protein>
<name>A0ABS1X0G6_9GAMM</name>